<dbReference type="PANTHER" id="PTHR30085:SF6">
    <property type="entry name" value="ABC TRANSPORTER GLUTAMINE-BINDING PROTEIN GLNH"/>
    <property type="match status" value="1"/>
</dbReference>
<dbReference type="Pfam" id="PF00497">
    <property type="entry name" value="SBP_bac_3"/>
    <property type="match status" value="1"/>
</dbReference>
<feature type="domain" description="Solute-binding protein family 3/N-terminal" evidence="4">
    <location>
        <begin position="36"/>
        <end position="269"/>
    </location>
</feature>
<name>A0AAW9PX48_9CYAN</name>
<keyword evidence="3" id="KW-0732">Signal</keyword>
<dbReference type="InterPro" id="IPR001638">
    <property type="entry name" value="Solute-binding_3/MltF_N"/>
</dbReference>
<evidence type="ECO:0000256" key="2">
    <source>
        <dbReference type="ARBA" id="ARBA00022448"/>
    </source>
</evidence>
<gene>
    <name evidence="6" type="ORF">V2H45_05375</name>
</gene>
<comment type="similarity">
    <text evidence="1">Belongs to the bacterial solute-binding protein 3 family.</text>
</comment>
<reference evidence="6" key="1">
    <citation type="submission" date="2024-01" db="EMBL/GenBank/DDBJ databases">
        <title>Bank of Algae and Cyanobacteria of the Azores (BACA) strain genomes.</title>
        <authorList>
            <person name="Luz R."/>
            <person name="Cordeiro R."/>
            <person name="Fonseca A."/>
            <person name="Goncalves V."/>
        </authorList>
    </citation>
    <scope>NUCLEOTIDE SEQUENCE</scope>
    <source>
        <strain evidence="6">BACA0141</strain>
    </source>
</reference>
<dbReference type="GO" id="GO:0016020">
    <property type="term" value="C:membrane"/>
    <property type="evidence" value="ECO:0007669"/>
    <property type="project" value="InterPro"/>
</dbReference>
<evidence type="ECO:0000259" key="4">
    <source>
        <dbReference type="SMART" id="SM00062"/>
    </source>
</evidence>
<dbReference type="GO" id="GO:0030288">
    <property type="term" value="C:outer membrane-bounded periplasmic space"/>
    <property type="evidence" value="ECO:0007669"/>
    <property type="project" value="TreeGrafter"/>
</dbReference>
<dbReference type="GO" id="GO:0015276">
    <property type="term" value="F:ligand-gated monoatomic ion channel activity"/>
    <property type="evidence" value="ECO:0007669"/>
    <property type="project" value="InterPro"/>
</dbReference>
<evidence type="ECO:0000313" key="7">
    <source>
        <dbReference type="Proteomes" id="UP001333818"/>
    </source>
</evidence>
<dbReference type="InterPro" id="IPR051455">
    <property type="entry name" value="Bact_solute-bind_prot3"/>
</dbReference>
<dbReference type="RefSeq" id="WP_330482601.1">
    <property type="nucleotide sequence ID" value="NZ_JAZBJZ010000014.1"/>
</dbReference>
<organism evidence="6 7">
    <name type="scientific">Tumidithrix elongata BACA0141</name>
    <dbReference type="NCBI Taxonomy" id="2716417"/>
    <lineage>
        <taxon>Bacteria</taxon>
        <taxon>Bacillati</taxon>
        <taxon>Cyanobacteriota</taxon>
        <taxon>Cyanophyceae</taxon>
        <taxon>Pseudanabaenales</taxon>
        <taxon>Pseudanabaenaceae</taxon>
        <taxon>Tumidithrix</taxon>
        <taxon>Tumidithrix elongata</taxon>
    </lineage>
</organism>
<proteinExistence type="inferred from homology"/>
<dbReference type="GO" id="GO:0005576">
    <property type="term" value="C:extracellular region"/>
    <property type="evidence" value="ECO:0007669"/>
    <property type="project" value="TreeGrafter"/>
</dbReference>
<dbReference type="PANTHER" id="PTHR30085">
    <property type="entry name" value="AMINO ACID ABC TRANSPORTER PERMEASE"/>
    <property type="match status" value="1"/>
</dbReference>
<evidence type="ECO:0000313" key="6">
    <source>
        <dbReference type="EMBL" id="MEE3716174.1"/>
    </source>
</evidence>
<dbReference type="CDD" id="cd13688">
    <property type="entry name" value="PBP2_GltI_DEBP"/>
    <property type="match status" value="1"/>
</dbReference>
<dbReference type="EMBL" id="JAZBJZ010000014">
    <property type="protein sequence ID" value="MEE3716174.1"/>
    <property type="molecule type" value="Genomic_DNA"/>
</dbReference>
<dbReference type="GO" id="GO:0006865">
    <property type="term" value="P:amino acid transport"/>
    <property type="evidence" value="ECO:0007669"/>
    <property type="project" value="TreeGrafter"/>
</dbReference>
<dbReference type="AlphaFoldDB" id="A0AAW9PX48"/>
<dbReference type="Gene3D" id="3.40.190.10">
    <property type="entry name" value="Periplasmic binding protein-like II"/>
    <property type="match status" value="2"/>
</dbReference>
<keyword evidence="7" id="KW-1185">Reference proteome</keyword>
<feature type="domain" description="Ionotropic glutamate receptor C-terminal" evidence="5">
    <location>
        <begin position="43"/>
        <end position="268"/>
    </location>
</feature>
<dbReference type="SMART" id="SM00062">
    <property type="entry name" value="PBPb"/>
    <property type="match status" value="1"/>
</dbReference>
<dbReference type="SUPFAM" id="SSF53850">
    <property type="entry name" value="Periplasmic binding protein-like II"/>
    <property type="match status" value="1"/>
</dbReference>
<dbReference type="SMART" id="SM00079">
    <property type="entry name" value="PBPe"/>
    <property type="match status" value="1"/>
</dbReference>
<accession>A0AAW9PX48</accession>
<protein>
    <submittedName>
        <fullName evidence="6">Amino acid ABC transporter substrate-binding protein</fullName>
    </submittedName>
</protein>
<evidence type="ECO:0000259" key="5">
    <source>
        <dbReference type="SMART" id="SM00079"/>
    </source>
</evidence>
<keyword evidence="2" id="KW-0813">Transport</keyword>
<comment type="caution">
    <text evidence="6">The sequence shown here is derived from an EMBL/GenBank/DDBJ whole genome shotgun (WGS) entry which is preliminary data.</text>
</comment>
<dbReference type="Proteomes" id="UP001333818">
    <property type="component" value="Unassembled WGS sequence"/>
</dbReference>
<dbReference type="InterPro" id="IPR001320">
    <property type="entry name" value="Iontro_rcpt_C"/>
</dbReference>
<sequence>MRKTVAIVGLVSALLVGIPKASLAGTILEKVAKTGVLTAGARKDTVPFGYVNEKEQWVGYSIDLLERIRAKLEKDLKRPVRLQLVEVSSSDRIQMVQDRKVDIECGSTTFTWNRQKYVDFSVPFFFTGTQFLVKGNSSIKLVSDLTGKKVGVIEGTSNQGDVDDLKPAVQVVLLKNRADGVKQLQEGKIDAFASDGILLLGLKNSTLKDSNFSIVPDQPVLNGAYACMVPKDESDWRSLVNYSIFSLIEGIVDGDPKAIGQYERWFGKNGVVPYPLELNSDYFQSIVSSFERIPN</sequence>
<evidence type="ECO:0000256" key="1">
    <source>
        <dbReference type="ARBA" id="ARBA00010333"/>
    </source>
</evidence>
<evidence type="ECO:0000256" key="3">
    <source>
        <dbReference type="ARBA" id="ARBA00022729"/>
    </source>
</evidence>